<sequence length="60" mass="6710">MAISLATAPGRLTWTTREDYPALTISSASRKEYFNIRDLGRRRSQIGDVLPGCKDAPTRK</sequence>
<dbReference type="EMBL" id="SJTG01000004">
    <property type="protein sequence ID" value="TCI07675.1"/>
    <property type="molecule type" value="Genomic_DNA"/>
</dbReference>
<evidence type="ECO:0000313" key="1">
    <source>
        <dbReference type="EMBL" id="TCI07675.1"/>
    </source>
</evidence>
<dbReference type="AlphaFoldDB" id="A0A4R0YNV2"/>
<comment type="caution">
    <text evidence="1">The sequence shown here is derived from an EMBL/GenBank/DDBJ whole genome shotgun (WGS) entry which is preliminary data.</text>
</comment>
<protein>
    <submittedName>
        <fullName evidence="1">Uncharacterized protein</fullName>
    </submittedName>
</protein>
<dbReference type="Proteomes" id="UP000291822">
    <property type="component" value="Unassembled WGS sequence"/>
</dbReference>
<evidence type="ECO:0000313" key="2">
    <source>
        <dbReference type="Proteomes" id="UP000291822"/>
    </source>
</evidence>
<dbReference type="RefSeq" id="WP_131152383.1">
    <property type="nucleotide sequence ID" value="NZ_SJTG01000004.1"/>
</dbReference>
<reference evidence="1 2" key="1">
    <citation type="submission" date="2019-02" db="EMBL/GenBank/DDBJ databases">
        <title>Dyella amyloliquefaciens sp. nov., isolated from forest soil.</title>
        <authorList>
            <person name="Gao Z.-H."/>
            <person name="Qiu L.-H."/>
        </authorList>
    </citation>
    <scope>NUCLEOTIDE SEQUENCE [LARGE SCALE GENOMIC DNA]</scope>
    <source>
        <strain evidence="1 2">KACC 12747</strain>
    </source>
</reference>
<proteinExistence type="predicted"/>
<accession>A0A4R0YNV2</accession>
<gene>
    <name evidence="1" type="ORF">EZM97_23615</name>
</gene>
<organism evidence="1 2">
    <name type="scientific">Dyella soli</name>
    <dbReference type="NCBI Taxonomy" id="522319"/>
    <lineage>
        <taxon>Bacteria</taxon>
        <taxon>Pseudomonadati</taxon>
        <taxon>Pseudomonadota</taxon>
        <taxon>Gammaproteobacteria</taxon>
        <taxon>Lysobacterales</taxon>
        <taxon>Rhodanobacteraceae</taxon>
        <taxon>Dyella</taxon>
    </lineage>
</organism>
<name>A0A4R0YNV2_9GAMM</name>
<keyword evidence="2" id="KW-1185">Reference proteome</keyword>